<dbReference type="SUPFAM" id="SSF46785">
    <property type="entry name" value="Winged helix' DNA-binding domain"/>
    <property type="match status" value="1"/>
</dbReference>
<reference evidence="3 4" key="1">
    <citation type="submission" date="2018-06" db="EMBL/GenBank/DDBJ databases">
        <authorList>
            <consortium name="Pathogen Informatics"/>
            <person name="Doyle S."/>
        </authorList>
    </citation>
    <scope>NUCLEOTIDE SEQUENCE [LARGE SCALE GENOMIC DNA]</scope>
    <source>
        <strain evidence="3 4">NCTC13163</strain>
    </source>
</reference>
<dbReference type="Gene3D" id="1.10.10.10">
    <property type="entry name" value="Winged helix-like DNA-binding domain superfamily/Winged helix DNA-binding domain"/>
    <property type="match status" value="1"/>
</dbReference>
<dbReference type="PROSITE" id="PS50995">
    <property type="entry name" value="HTH_MARR_2"/>
    <property type="match status" value="1"/>
</dbReference>
<dbReference type="STRING" id="1397694.GCA_000702585_00717"/>
<evidence type="ECO:0000313" key="3">
    <source>
        <dbReference type="EMBL" id="STO06857.1"/>
    </source>
</evidence>
<dbReference type="Proteomes" id="UP000254060">
    <property type="component" value="Unassembled WGS sequence"/>
</dbReference>
<dbReference type="PANTHER" id="PTHR33164:SF102">
    <property type="entry name" value="TRANSCRIPTIONAL REGULATORY PROTEIN"/>
    <property type="match status" value="1"/>
</dbReference>
<dbReference type="AlphaFoldDB" id="A0A377FPW9"/>
<dbReference type="InterPro" id="IPR036390">
    <property type="entry name" value="WH_DNA-bd_sf"/>
</dbReference>
<accession>A0A377FPW9</accession>
<evidence type="ECO:0000313" key="4">
    <source>
        <dbReference type="Proteomes" id="UP000254060"/>
    </source>
</evidence>
<dbReference type="RefSeq" id="WP_024372441.1">
    <property type="nucleotide sequence ID" value="NZ_UGGP01000001.1"/>
</dbReference>
<dbReference type="GO" id="GO:0006950">
    <property type="term" value="P:response to stress"/>
    <property type="evidence" value="ECO:0007669"/>
    <property type="project" value="TreeGrafter"/>
</dbReference>
<keyword evidence="1" id="KW-0238">DNA-binding</keyword>
<name>A0A377FPW9_9BACL</name>
<evidence type="ECO:0000259" key="2">
    <source>
        <dbReference type="PROSITE" id="PS50995"/>
    </source>
</evidence>
<dbReference type="GO" id="GO:0003700">
    <property type="term" value="F:DNA-binding transcription factor activity"/>
    <property type="evidence" value="ECO:0007669"/>
    <property type="project" value="InterPro"/>
</dbReference>
<dbReference type="InterPro" id="IPR039422">
    <property type="entry name" value="MarR/SlyA-like"/>
</dbReference>
<organism evidence="3 4">
    <name type="scientific">Exiguobacterium aurantiacum</name>
    <dbReference type="NCBI Taxonomy" id="33987"/>
    <lineage>
        <taxon>Bacteria</taxon>
        <taxon>Bacillati</taxon>
        <taxon>Bacillota</taxon>
        <taxon>Bacilli</taxon>
        <taxon>Bacillales</taxon>
        <taxon>Bacillales Family XII. Incertae Sedis</taxon>
        <taxon>Exiguobacterium</taxon>
    </lineage>
</organism>
<dbReference type="InterPro" id="IPR011991">
    <property type="entry name" value="ArsR-like_HTH"/>
</dbReference>
<evidence type="ECO:0000256" key="1">
    <source>
        <dbReference type="ARBA" id="ARBA00023125"/>
    </source>
</evidence>
<dbReference type="OrthoDB" id="2401593at2"/>
<sequence length="147" mass="17037">MKELMREAVQLFEEVMFQGAEHVIDAMEGDVWREYSREQLQLLKLLEQFGPIQAGQLAEKQGVHKSAVSNRLKKLVDKDLVVSRRGQDQRERLIELTEAGRHIVEAADAAVYRYVESLLDGNIDEAEIEQFVRTFRKIKQLLRIGEE</sequence>
<feature type="domain" description="HTH marR-type" evidence="2">
    <location>
        <begin position="1"/>
        <end position="140"/>
    </location>
</feature>
<dbReference type="CDD" id="cd00090">
    <property type="entry name" value="HTH_ARSR"/>
    <property type="match status" value="1"/>
</dbReference>
<dbReference type="GO" id="GO:0003677">
    <property type="term" value="F:DNA binding"/>
    <property type="evidence" value="ECO:0007669"/>
    <property type="project" value="UniProtKB-KW"/>
</dbReference>
<gene>
    <name evidence="3" type="primary">tcaR</name>
    <name evidence="3" type="ORF">NCTC13163_00196</name>
</gene>
<dbReference type="SMART" id="SM00347">
    <property type="entry name" value="HTH_MARR"/>
    <property type="match status" value="1"/>
</dbReference>
<dbReference type="InterPro" id="IPR036388">
    <property type="entry name" value="WH-like_DNA-bd_sf"/>
</dbReference>
<protein>
    <submittedName>
        <fullName evidence="3">HTH-type transcriptional regulator tcaR</fullName>
    </submittedName>
</protein>
<dbReference type="PANTHER" id="PTHR33164">
    <property type="entry name" value="TRANSCRIPTIONAL REGULATOR, MARR FAMILY"/>
    <property type="match status" value="1"/>
</dbReference>
<dbReference type="Pfam" id="PF01047">
    <property type="entry name" value="MarR"/>
    <property type="match status" value="1"/>
</dbReference>
<proteinExistence type="predicted"/>
<dbReference type="InterPro" id="IPR000835">
    <property type="entry name" value="HTH_MarR-typ"/>
</dbReference>
<dbReference type="EMBL" id="UGGP01000001">
    <property type="protein sequence ID" value="STO06857.1"/>
    <property type="molecule type" value="Genomic_DNA"/>
</dbReference>